<dbReference type="PANTHER" id="PTHR30535">
    <property type="entry name" value="VITAMIN B12-BINDING PROTEIN"/>
    <property type="match status" value="1"/>
</dbReference>
<dbReference type="PROSITE" id="PS51257">
    <property type="entry name" value="PROKAR_LIPOPROTEIN"/>
    <property type="match status" value="1"/>
</dbReference>
<keyword evidence="2 3" id="KW-0732">Signal</keyword>
<dbReference type="PANTHER" id="PTHR30535:SF34">
    <property type="entry name" value="MOLYBDATE-BINDING PROTEIN MOLA"/>
    <property type="match status" value="1"/>
</dbReference>
<dbReference type="SUPFAM" id="SSF53807">
    <property type="entry name" value="Helical backbone' metal receptor"/>
    <property type="match status" value="1"/>
</dbReference>
<feature type="signal peptide" evidence="3">
    <location>
        <begin position="1"/>
        <end position="26"/>
    </location>
</feature>
<evidence type="ECO:0000313" key="6">
    <source>
        <dbReference type="Proteomes" id="UP000218238"/>
    </source>
</evidence>
<dbReference type="Proteomes" id="UP000218238">
    <property type="component" value="Unassembled WGS sequence"/>
</dbReference>
<reference evidence="5 6" key="1">
    <citation type="submission" date="2017-08" db="EMBL/GenBank/DDBJ databases">
        <title>Draft genome sequence of filamentous cyanobacterium Calothrix elsteri CCALA 953.</title>
        <authorList>
            <person name="Gagunashvili A.N."/>
            <person name="Elster J."/>
            <person name="Andresson O.S."/>
        </authorList>
    </citation>
    <scope>NUCLEOTIDE SEQUENCE [LARGE SCALE GENOMIC DNA]</scope>
    <source>
        <strain evidence="5 6">CCALA 953</strain>
    </source>
</reference>
<evidence type="ECO:0000313" key="5">
    <source>
        <dbReference type="EMBL" id="PAX57045.1"/>
    </source>
</evidence>
<evidence type="ECO:0000256" key="3">
    <source>
        <dbReference type="SAM" id="SignalP"/>
    </source>
</evidence>
<dbReference type="GO" id="GO:0071281">
    <property type="term" value="P:cellular response to iron ion"/>
    <property type="evidence" value="ECO:0007669"/>
    <property type="project" value="TreeGrafter"/>
</dbReference>
<proteinExistence type="inferred from homology"/>
<accession>A0A2A2TKH1</accession>
<dbReference type="InterPro" id="IPR002491">
    <property type="entry name" value="ABC_transptr_periplasmic_BD"/>
</dbReference>
<keyword evidence="6" id="KW-1185">Reference proteome</keyword>
<dbReference type="EMBL" id="NTFS01000080">
    <property type="protein sequence ID" value="PAX57045.1"/>
    <property type="molecule type" value="Genomic_DNA"/>
</dbReference>
<dbReference type="NCBIfam" id="NF038402">
    <property type="entry name" value="TroA_like"/>
    <property type="match status" value="1"/>
</dbReference>
<comment type="similarity">
    <text evidence="1">Belongs to the bacterial solute-binding protein 8 family.</text>
</comment>
<feature type="domain" description="Fe/B12 periplasmic-binding" evidence="4">
    <location>
        <begin position="42"/>
        <end position="298"/>
    </location>
</feature>
<dbReference type="Gene3D" id="3.40.50.1980">
    <property type="entry name" value="Nitrogenase molybdenum iron protein domain"/>
    <property type="match status" value="2"/>
</dbReference>
<feature type="chain" id="PRO_5012539378" evidence="3">
    <location>
        <begin position="27"/>
        <end position="298"/>
    </location>
</feature>
<comment type="caution">
    <text evidence="5">The sequence shown here is derived from an EMBL/GenBank/DDBJ whole genome shotgun (WGS) entry which is preliminary data.</text>
</comment>
<name>A0A2A2TKH1_9CYAN</name>
<sequence>MNKHKIKHLLTIFISLILISCTPSITQQPAINPQTNQAIANRVIALTSLSADIIYQLDKTKIVGISGTQLLNNDPRFKEIPRVSEGRTQPNLEKIIALKPDLVIGASGFNDQTIQSLKKLKINTFETKTNNWQTLTELTKDLAQKTGTDPQQLLKKYESFLLNQSNSKTNNLSTLVIVSLQPILAPNKNSWAGDMLTQFKVKNIAAELQGKSPIPGYLTLSAEKILESNPDAIIVVNSPQAGSGDEVINGLKKQTFWQKLTAVQNNKVYVFEYNGLVNPGSIDSIEKATKKLQEIVKT</sequence>
<dbReference type="AlphaFoldDB" id="A0A2A2TKH1"/>
<gene>
    <name evidence="5" type="ORF">CK510_09685</name>
</gene>
<evidence type="ECO:0000256" key="2">
    <source>
        <dbReference type="ARBA" id="ARBA00022729"/>
    </source>
</evidence>
<protein>
    <submittedName>
        <fullName evidence="5">Iron ABC transporter substrate-binding protein</fullName>
    </submittedName>
</protein>
<evidence type="ECO:0000259" key="4">
    <source>
        <dbReference type="PROSITE" id="PS50983"/>
    </source>
</evidence>
<dbReference type="InterPro" id="IPR054828">
    <property type="entry name" value="Vit_B12_bind_prot"/>
</dbReference>
<organism evidence="5 6">
    <name type="scientific">Brunnivagina elsteri CCALA 953</name>
    <dbReference type="NCBI Taxonomy" id="987040"/>
    <lineage>
        <taxon>Bacteria</taxon>
        <taxon>Bacillati</taxon>
        <taxon>Cyanobacteriota</taxon>
        <taxon>Cyanophyceae</taxon>
        <taxon>Nostocales</taxon>
        <taxon>Calotrichaceae</taxon>
        <taxon>Brunnivagina</taxon>
    </lineage>
</organism>
<dbReference type="RefSeq" id="WP_095721506.1">
    <property type="nucleotide sequence ID" value="NZ_NTFS01000080.1"/>
</dbReference>
<dbReference type="OrthoDB" id="418958at2"/>
<dbReference type="InterPro" id="IPR050902">
    <property type="entry name" value="ABC_Transporter_SBP"/>
</dbReference>
<dbReference type="PROSITE" id="PS50983">
    <property type="entry name" value="FE_B12_PBP"/>
    <property type="match status" value="1"/>
</dbReference>
<evidence type="ECO:0000256" key="1">
    <source>
        <dbReference type="ARBA" id="ARBA00008814"/>
    </source>
</evidence>
<dbReference type="Pfam" id="PF01497">
    <property type="entry name" value="Peripla_BP_2"/>
    <property type="match status" value="1"/>
</dbReference>